<name>A0A0E9S641_ANGAN</name>
<dbReference type="EMBL" id="GBXM01072437">
    <property type="protein sequence ID" value="JAH36140.1"/>
    <property type="molecule type" value="Transcribed_RNA"/>
</dbReference>
<dbReference type="AlphaFoldDB" id="A0A0E9S641"/>
<organism evidence="1">
    <name type="scientific">Anguilla anguilla</name>
    <name type="common">European freshwater eel</name>
    <name type="synonym">Muraena anguilla</name>
    <dbReference type="NCBI Taxonomy" id="7936"/>
    <lineage>
        <taxon>Eukaryota</taxon>
        <taxon>Metazoa</taxon>
        <taxon>Chordata</taxon>
        <taxon>Craniata</taxon>
        <taxon>Vertebrata</taxon>
        <taxon>Euteleostomi</taxon>
        <taxon>Actinopterygii</taxon>
        <taxon>Neopterygii</taxon>
        <taxon>Teleostei</taxon>
        <taxon>Anguilliformes</taxon>
        <taxon>Anguillidae</taxon>
        <taxon>Anguilla</taxon>
    </lineage>
</organism>
<proteinExistence type="predicted"/>
<reference evidence="1" key="2">
    <citation type="journal article" date="2015" name="Fish Shellfish Immunol.">
        <title>Early steps in the European eel (Anguilla anguilla)-Vibrio vulnificus interaction in the gills: Role of the RtxA13 toxin.</title>
        <authorList>
            <person name="Callol A."/>
            <person name="Pajuelo D."/>
            <person name="Ebbesson L."/>
            <person name="Teles M."/>
            <person name="MacKenzie S."/>
            <person name="Amaro C."/>
        </authorList>
    </citation>
    <scope>NUCLEOTIDE SEQUENCE</scope>
</reference>
<sequence>MKRDTRRSERCSSPAVG</sequence>
<evidence type="ECO:0000313" key="1">
    <source>
        <dbReference type="EMBL" id="JAH36140.1"/>
    </source>
</evidence>
<reference evidence="1" key="1">
    <citation type="submission" date="2014-11" db="EMBL/GenBank/DDBJ databases">
        <authorList>
            <person name="Amaro Gonzalez C."/>
        </authorList>
    </citation>
    <scope>NUCLEOTIDE SEQUENCE</scope>
</reference>
<accession>A0A0E9S641</accession>
<protein>
    <submittedName>
        <fullName evidence="1">Uncharacterized protein</fullName>
    </submittedName>
</protein>